<dbReference type="InterPro" id="IPR000433">
    <property type="entry name" value="Znf_ZZ"/>
</dbReference>
<dbReference type="PROSITE" id="PS50135">
    <property type="entry name" value="ZF_ZZ_2"/>
    <property type="match status" value="1"/>
</dbReference>
<keyword evidence="1" id="KW-0479">Metal-binding</keyword>
<dbReference type="SMART" id="SM00291">
    <property type="entry name" value="ZnF_ZZ"/>
    <property type="match status" value="1"/>
</dbReference>
<dbReference type="SUPFAM" id="SSF46934">
    <property type="entry name" value="UBA-like"/>
    <property type="match status" value="1"/>
</dbReference>
<dbReference type="PANTHER" id="PTHR15090:SF0">
    <property type="entry name" value="SEQUESTOSOME-1"/>
    <property type="match status" value="1"/>
</dbReference>
<dbReference type="InterPro" id="IPR043145">
    <property type="entry name" value="Znf_ZZ_sf"/>
</dbReference>
<dbReference type="InterPro" id="IPR052260">
    <property type="entry name" value="Autophagy_Rcpt_SigReg"/>
</dbReference>
<dbReference type="Gene3D" id="1.10.8.10">
    <property type="entry name" value="DNA helicase RuvA subunit, C-terminal domain"/>
    <property type="match status" value="1"/>
</dbReference>
<dbReference type="GO" id="GO:0007032">
    <property type="term" value="P:endosome organization"/>
    <property type="evidence" value="ECO:0007669"/>
    <property type="project" value="TreeGrafter"/>
</dbReference>
<dbReference type="GO" id="GO:0016235">
    <property type="term" value="C:aggresome"/>
    <property type="evidence" value="ECO:0007669"/>
    <property type="project" value="TreeGrafter"/>
</dbReference>
<dbReference type="PROSITE" id="PS01357">
    <property type="entry name" value="ZF_ZZ_1"/>
    <property type="match status" value="1"/>
</dbReference>
<dbReference type="GO" id="GO:0008270">
    <property type="term" value="F:zinc ion binding"/>
    <property type="evidence" value="ECO:0007669"/>
    <property type="project" value="UniProtKB-KW"/>
</dbReference>
<dbReference type="CDD" id="cd02340">
    <property type="entry name" value="ZZ_NBR1_like"/>
    <property type="match status" value="1"/>
</dbReference>
<sequence>MSSNTVVNVKWLHCGTLRRFQIDATPGVDIYKALLQKVNAVVPNFIGEFAWEDEDGDTIVFSTDVEMREAIALPSNKQLFRIRTVEKSTEKKQTTEANTKKPEEKKEVHEGVTCDSCDQAVIGIRYKCAVCDDFDLCEKCEKSGKHAEHPMIRYVTPRTPLLDEYMRARRHPHRRLHRGGFRSPLNTDGLFVRCPAAAAAAATATEMAAAANEAAVAAAQRAAATFAENVARANAAAQSEDPTQHFRESFASGMEYLREVGAQVQQALANFGIVVDMDVEHGGRTEKIRRNEANGDNTQSQQQNANEGGKENKENKETTEKRRNEEVTDTNKEKEDVEDVSVPLKKMHISEPNGENQKTAPENGENREKTNDSEANAEVLVDIHGDEMDTWTMMENTDIERNTSDGTGAAPTAPVYPSLVDDGGKCLAGVPFIVPAPGPHNPHCLFIHPDKKVADCVQQLESMGFDNCNGWLTKLAITHKGDTTRVVESLGDDPLYAKRLQSCM</sequence>
<dbReference type="GO" id="GO:0044753">
    <property type="term" value="C:amphisome"/>
    <property type="evidence" value="ECO:0007669"/>
    <property type="project" value="TreeGrafter"/>
</dbReference>
<dbReference type="InterPro" id="IPR009060">
    <property type="entry name" value="UBA-like_sf"/>
</dbReference>
<dbReference type="FunFam" id="3.30.60.90:FF:000016">
    <property type="entry name" value="Refractory to sigma P"/>
    <property type="match status" value="1"/>
</dbReference>
<evidence type="ECO:0000256" key="4">
    <source>
        <dbReference type="PROSITE-ProRule" id="PRU00228"/>
    </source>
</evidence>
<feature type="domain" description="ZZ-type" evidence="6">
    <location>
        <begin position="109"/>
        <end position="159"/>
    </location>
</feature>
<evidence type="ECO:0000256" key="2">
    <source>
        <dbReference type="ARBA" id="ARBA00022771"/>
    </source>
</evidence>
<dbReference type="Gene3D" id="3.30.60.90">
    <property type="match status" value="1"/>
</dbReference>
<reference evidence="8" key="1">
    <citation type="submission" date="2017-02" db="UniProtKB">
        <authorList>
            <consortium name="WormBaseParasite"/>
        </authorList>
    </citation>
    <scope>IDENTIFICATION</scope>
</reference>
<dbReference type="GO" id="GO:0000423">
    <property type="term" value="P:mitophagy"/>
    <property type="evidence" value="ECO:0007669"/>
    <property type="project" value="TreeGrafter"/>
</dbReference>
<dbReference type="PANTHER" id="PTHR15090">
    <property type="entry name" value="SEQUESTOSOME 1-RELATED"/>
    <property type="match status" value="1"/>
</dbReference>
<feature type="compositionally biased region" description="Basic and acidic residues" evidence="5">
    <location>
        <begin position="308"/>
        <end position="335"/>
    </location>
</feature>
<keyword evidence="2 4" id="KW-0863">Zinc-finger</keyword>
<dbReference type="Pfam" id="PF00569">
    <property type="entry name" value="ZZ"/>
    <property type="match status" value="1"/>
</dbReference>
<feature type="region of interest" description="Disordered" evidence="5">
    <location>
        <begin position="288"/>
        <end position="376"/>
    </location>
</feature>
<dbReference type="AlphaFoldDB" id="A0A0M3I8I9"/>
<evidence type="ECO:0000313" key="7">
    <source>
        <dbReference type="Proteomes" id="UP000036681"/>
    </source>
</evidence>
<dbReference type="GO" id="GO:0005080">
    <property type="term" value="F:protein kinase C binding"/>
    <property type="evidence" value="ECO:0007669"/>
    <property type="project" value="TreeGrafter"/>
</dbReference>
<dbReference type="SUPFAM" id="SSF54277">
    <property type="entry name" value="CAD &amp; PB1 domains"/>
    <property type="match status" value="1"/>
</dbReference>
<name>A0A0M3I8I9_ASCLU</name>
<organism evidence="7 8">
    <name type="scientific">Ascaris lumbricoides</name>
    <name type="common">Giant roundworm</name>
    <dbReference type="NCBI Taxonomy" id="6252"/>
    <lineage>
        <taxon>Eukaryota</taxon>
        <taxon>Metazoa</taxon>
        <taxon>Ecdysozoa</taxon>
        <taxon>Nematoda</taxon>
        <taxon>Chromadorea</taxon>
        <taxon>Rhabditida</taxon>
        <taxon>Spirurina</taxon>
        <taxon>Ascaridomorpha</taxon>
        <taxon>Ascaridoidea</taxon>
        <taxon>Ascarididae</taxon>
        <taxon>Ascaris</taxon>
    </lineage>
</organism>
<accession>A0A0M3I8I9</accession>
<keyword evidence="7" id="KW-1185">Reference proteome</keyword>
<proteinExistence type="predicted"/>
<dbReference type="GO" id="GO:0035973">
    <property type="term" value="P:aggrephagy"/>
    <property type="evidence" value="ECO:0007669"/>
    <property type="project" value="TreeGrafter"/>
</dbReference>
<dbReference type="SUPFAM" id="SSF57850">
    <property type="entry name" value="RING/U-box"/>
    <property type="match status" value="1"/>
</dbReference>
<dbReference type="Proteomes" id="UP000036681">
    <property type="component" value="Unplaced"/>
</dbReference>
<dbReference type="WBParaSite" id="ALUE_0001367101-mRNA-1">
    <property type="protein sequence ID" value="ALUE_0001367101-mRNA-1"/>
    <property type="gene ID" value="ALUE_0001367101"/>
</dbReference>
<dbReference type="Gene3D" id="3.10.20.90">
    <property type="entry name" value="Phosphatidylinositol 3-kinase Catalytic Subunit, Chain A, domain 1"/>
    <property type="match status" value="1"/>
</dbReference>
<evidence type="ECO:0000256" key="3">
    <source>
        <dbReference type="ARBA" id="ARBA00022833"/>
    </source>
</evidence>
<protein>
    <submittedName>
        <fullName evidence="8">ZZ-type domain-containing protein</fullName>
    </submittedName>
</protein>
<feature type="compositionally biased region" description="Polar residues" evidence="5">
    <location>
        <begin position="294"/>
        <end position="305"/>
    </location>
</feature>
<dbReference type="GO" id="GO:0070530">
    <property type="term" value="F:K63-linked polyubiquitin modification-dependent protein binding"/>
    <property type="evidence" value="ECO:0007669"/>
    <property type="project" value="TreeGrafter"/>
</dbReference>
<evidence type="ECO:0000313" key="8">
    <source>
        <dbReference type="WBParaSite" id="ALUE_0001367101-mRNA-1"/>
    </source>
</evidence>
<evidence type="ECO:0000256" key="5">
    <source>
        <dbReference type="SAM" id="MobiDB-lite"/>
    </source>
</evidence>
<evidence type="ECO:0000259" key="6">
    <source>
        <dbReference type="PROSITE" id="PS50135"/>
    </source>
</evidence>
<keyword evidence="3" id="KW-0862">Zinc</keyword>
<evidence type="ECO:0000256" key="1">
    <source>
        <dbReference type="ARBA" id="ARBA00022723"/>
    </source>
</evidence>